<comment type="caution">
    <text evidence="2">The sequence shown here is derived from an EMBL/GenBank/DDBJ whole genome shotgun (WGS) entry which is preliminary data.</text>
</comment>
<reference evidence="2 3" key="1">
    <citation type="submission" date="2024-10" db="EMBL/GenBank/DDBJ databases">
        <title>The Natural Products Discovery Center: Release of the First 8490 Sequenced Strains for Exploring Actinobacteria Biosynthetic Diversity.</title>
        <authorList>
            <person name="Kalkreuter E."/>
            <person name="Kautsar S.A."/>
            <person name="Yang D."/>
            <person name="Bader C.D."/>
            <person name="Teijaro C.N."/>
            <person name="Fluegel L."/>
            <person name="Davis C.M."/>
            <person name="Simpson J.R."/>
            <person name="Lauterbach L."/>
            <person name="Steele A.D."/>
            <person name="Gui C."/>
            <person name="Meng S."/>
            <person name="Li G."/>
            <person name="Viehrig K."/>
            <person name="Ye F."/>
            <person name="Su P."/>
            <person name="Kiefer A.F."/>
            <person name="Nichols A."/>
            <person name="Cepeda A.J."/>
            <person name="Yan W."/>
            <person name="Fan B."/>
            <person name="Jiang Y."/>
            <person name="Adhikari A."/>
            <person name="Zheng C.-J."/>
            <person name="Schuster L."/>
            <person name="Cowan T.M."/>
            <person name="Smanski M.J."/>
            <person name="Chevrette M.G."/>
            <person name="De Carvalho L.P.S."/>
            <person name="Shen B."/>
        </authorList>
    </citation>
    <scope>NUCLEOTIDE SEQUENCE [LARGE SCALE GENOMIC DNA]</scope>
    <source>
        <strain evidence="2 3">NPDC003029</strain>
    </source>
</reference>
<name>A0ABW6RLU9_9ACTN</name>
<dbReference type="Proteomes" id="UP001601976">
    <property type="component" value="Unassembled WGS sequence"/>
</dbReference>
<feature type="region of interest" description="Disordered" evidence="1">
    <location>
        <begin position="79"/>
        <end position="99"/>
    </location>
</feature>
<evidence type="ECO:0000313" key="3">
    <source>
        <dbReference type="Proteomes" id="UP001601976"/>
    </source>
</evidence>
<organism evidence="2 3">
    <name type="scientific">Streptomyces flavidovirens</name>
    <dbReference type="NCBI Taxonomy" id="67298"/>
    <lineage>
        <taxon>Bacteria</taxon>
        <taxon>Bacillati</taxon>
        <taxon>Actinomycetota</taxon>
        <taxon>Actinomycetes</taxon>
        <taxon>Kitasatosporales</taxon>
        <taxon>Streptomycetaceae</taxon>
        <taxon>Streptomyces</taxon>
    </lineage>
</organism>
<accession>A0ABW6RLU9</accession>
<keyword evidence="3" id="KW-1185">Reference proteome</keyword>
<evidence type="ECO:0000256" key="1">
    <source>
        <dbReference type="SAM" id="MobiDB-lite"/>
    </source>
</evidence>
<dbReference type="RefSeq" id="WP_355721548.1">
    <property type="nucleotide sequence ID" value="NZ_JBEXNP010000010.1"/>
</dbReference>
<gene>
    <name evidence="2" type="ORF">ACFYWW_23140</name>
</gene>
<dbReference type="EMBL" id="JBIAPK010000007">
    <property type="protein sequence ID" value="MFF3341582.1"/>
    <property type="molecule type" value="Genomic_DNA"/>
</dbReference>
<protein>
    <recommendedName>
        <fullName evidence="4">TldD/PmbA family protein</fullName>
    </recommendedName>
</protein>
<evidence type="ECO:0008006" key="4">
    <source>
        <dbReference type="Google" id="ProtNLM"/>
    </source>
</evidence>
<proteinExistence type="predicted"/>
<evidence type="ECO:0000313" key="2">
    <source>
        <dbReference type="EMBL" id="MFF3341582.1"/>
    </source>
</evidence>
<sequence>MSVDTSRAISSQERLAEIVAAAVEVAAESAEAGTYTTEVGRTLVAVVGKVGARIAIDAEVRGFSGGWQEAMAVAAGAEPAPRSARVVRMPGQPDGPESP</sequence>